<dbReference type="EMBL" id="JADOXO010000013">
    <property type="protein sequence ID" value="KAF9820063.1"/>
    <property type="molecule type" value="Genomic_DNA"/>
</dbReference>
<protein>
    <submittedName>
        <fullName evidence="1">Uncharacterized protein</fullName>
    </submittedName>
</protein>
<organism evidence="1 2">
    <name type="scientific">Rhodonia placenta</name>
    <dbReference type="NCBI Taxonomy" id="104341"/>
    <lineage>
        <taxon>Eukaryota</taxon>
        <taxon>Fungi</taxon>
        <taxon>Dikarya</taxon>
        <taxon>Basidiomycota</taxon>
        <taxon>Agaricomycotina</taxon>
        <taxon>Agaricomycetes</taxon>
        <taxon>Polyporales</taxon>
        <taxon>Adustoporiaceae</taxon>
        <taxon>Rhodonia</taxon>
    </lineage>
</organism>
<proteinExistence type="predicted"/>
<gene>
    <name evidence="1" type="ORF">IEO21_01725</name>
</gene>
<evidence type="ECO:0000313" key="2">
    <source>
        <dbReference type="Proteomes" id="UP000639403"/>
    </source>
</evidence>
<evidence type="ECO:0000313" key="1">
    <source>
        <dbReference type="EMBL" id="KAF9820063.1"/>
    </source>
</evidence>
<name>A0A8H7P916_9APHY</name>
<sequence>MYDEVKEIELASLVRYRHALKASSAFKNEMVEGTSGSIPHAANITSEDMTRISAQTWKNVRNSIVSKCDPGIGVTNMGSADSSSTDPSSLDWLVSMTDSYQLTVLLLETADIPLCNSVPTSRRDLFHNRRCRQRTMKKTTIAPMITIASPATSPATHVRFLVEVSVSALDVADAGELELVVLNVLFEDDNVVEEADGVHWKYLPPVWARPHGASASPIIFSSSGFSRNHCVALYMLMVSVNNKNFLRGTLLRYMRNHKRVTAQHGTTLRTG</sequence>
<accession>A0A8H7P916</accession>
<dbReference type="AlphaFoldDB" id="A0A8H7P916"/>
<dbReference type="Proteomes" id="UP000639403">
    <property type="component" value="Unassembled WGS sequence"/>
</dbReference>
<reference evidence="1" key="2">
    <citation type="journal article" name="Front. Microbiol.">
        <title>Degradative Capacity of Two Strains of Rhodonia placenta: From Phenotype to Genotype.</title>
        <authorList>
            <person name="Kolle M."/>
            <person name="Horta M.A.C."/>
            <person name="Nowrousian M."/>
            <person name="Ohm R.A."/>
            <person name="Benz J.P."/>
            <person name="Pilgard A."/>
        </authorList>
    </citation>
    <scope>NUCLEOTIDE SEQUENCE</scope>
    <source>
        <strain evidence="1">FPRL280</strain>
    </source>
</reference>
<comment type="caution">
    <text evidence="1">The sequence shown here is derived from an EMBL/GenBank/DDBJ whole genome shotgun (WGS) entry which is preliminary data.</text>
</comment>
<reference evidence="1" key="1">
    <citation type="submission" date="2020-11" db="EMBL/GenBank/DDBJ databases">
        <authorList>
            <person name="Koelle M."/>
            <person name="Horta M.A.C."/>
            <person name="Nowrousian M."/>
            <person name="Ohm R.A."/>
            <person name="Benz P."/>
            <person name="Pilgard A."/>
        </authorList>
    </citation>
    <scope>NUCLEOTIDE SEQUENCE</scope>
    <source>
        <strain evidence="1">FPRL280</strain>
    </source>
</reference>